<reference evidence="2 3" key="1">
    <citation type="submission" date="2020-12" db="EMBL/GenBank/DDBJ databases">
        <title>Brachybacterium sp. MASK1Z-5, whole genome shotgun sequence.</title>
        <authorList>
            <person name="Tuo L."/>
        </authorList>
    </citation>
    <scope>NUCLEOTIDE SEQUENCE [LARGE SCALE GENOMIC DNA]</scope>
    <source>
        <strain evidence="2 3">MASK1Z-5</strain>
    </source>
</reference>
<keyword evidence="1" id="KW-0812">Transmembrane</keyword>
<proteinExistence type="predicted"/>
<evidence type="ECO:0000256" key="1">
    <source>
        <dbReference type="SAM" id="Phobius"/>
    </source>
</evidence>
<evidence type="ECO:0000313" key="3">
    <source>
        <dbReference type="Proteomes" id="UP000612352"/>
    </source>
</evidence>
<dbReference type="Proteomes" id="UP000612352">
    <property type="component" value="Unassembled WGS sequence"/>
</dbReference>
<keyword evidence="1" id="KW-1133">Transmembrane helix</keyword>
<dbReference type="EMBL" id="JAEDAJ010000010">
    <property type="protein sequence ID" value="MBK0332551.1"/>
    <property type="molecule type" value="Genomic_DNA"/>
</dbReference>
<evidence type="ECO:0000313" key="2">
    <source>
        <dbReference type="EMBL" id="MBK0332551.1"/>
    </source>
</evidence>
<gene>
    <name evidence="2" type="ORF">I8D64_14210</name>
</gene>
<sequence length="151" mass="16113">MHIALLALALVVTGTLVGVELMVAAIAAPLFSRLPGETGLLARADSARVMGRLMPWWYAGAILLVLLSALTAEGTDRTVLVGASGAFLVVGIVLSIVLLVPINNRVRTWDRDERGAPSDWRAQLSRWDGWHVGRVGVFFTGFVLLAVAAVI</sequence>
<feature type="transmembrane region" description="Helical" evidence="1">
    <location>
        <begin position="79"/>
        <end position="102"/>
    </location>
</feature>
<keyword evidence="3" id="KW-1185">Reference proteome</keyword>
<keyword evidence="1" id="KW-0472">Membrane</keyword>
<comment type="caution">
    <text evidence="2">The sequence shown here is derived from an EMBL/GenBank/DDBJ whole genome shotgun (WGS) entry which is preliminary data.</text>
</comment>
<feature type="transmembrane region" description="Helical" evidence="1">
    <location>
        <begin position="130"/>
        <end position="150"/>
    </location>
</feature>
<name>A0ABS1BD23_9MICO</name>
<feature type="transmembrane region" description="Helical" evidence="1">
    <location>
        <begin position="55"/>
        <end position="72"/>
    </location>
</feature>
<accession>A0ABS1BD23</accession>
<dbReference type="InterPro" id="IPR013901">
    <property type="entry name" value="Anthrone_oxy"/>
</dbReference>
<organism evidence="2 3">
    <name type="scientific">Brachybacterium halotolerans</name>
    <dbReference type="NCBI Taxonomy" id="2795215"/>
    <lineage>
        <taxon>Bacteria</taxon>
        <taxon>Bacillati</taxon>
        <taxon>Actinomycetota</taxon>
        <taxon>Actinomycetes</taxon>
        <taxon>Micrococcales</taxon>
        <taxon>Dermabacteraceae</taxon>
        <taxon>Brachybacterium</taxon>
    </lineage>
</organism>
<dbReference type="Pfam" id="PF08592">
    <property type="entry name" value="Anthrone_oxy"/>
    <property type="match status" value="1"/>
</dbReference>
<dbReference type="RefSeq" id="WP_200503452.1">
    <property type="nucleotide sequence ID" value="NZ_JAEDAJ010000010.1"/>
</dbReference>
<protein>
    <submittedName>
        <fullName evidence="2">DUF1772 domain-containing protein</fullName>
    </submittedName>
</protein>